<protein>
    <submittedName>
        <fullName evidence="2">Phospholipase</fullName>
    </submittedName>
</protein>
<proteinExistence type="predicted"/>
<comment type="caution">
    <text evidence="2">The sequence shown here is derived from an EMBL/GenBank/DDBJ whole genome shotgun (WGS) entry which is preliminary data.</text>
</comment>
<feature type="domain" description="Phospholipase/carboxylesterase/thioesterase" evidence="1">
    <location>
        <begin position="57"/>
        <end position="200"/>
    </location>
</feature>
<dbReference type="InterPro" id="IPR029058">
    <property type="entry name" value="AB_hydrolase_fold"/>
</dbReference>
<gene>
    <name evidence="2" type="ORF">DDE23_22200</name>
</gene>
<dbReference type="Proteomes" id="UP000244810">
    <property type="component" value="Unassembled WGS sequence"/>
</dbReference>
<dbReference type="Gene3D" id="3.40.50.1820">
    <property type="entry name" value="alpha/beta hydrolase"/>
    <property type="match status" value="1"/>
</dbReference>
<evidence type="ECO:0000259" key="1">
    <source>
        <dbReference type="Pfam" id="PF02230"/>
    </source>
</evidence>
<evidence type="ECO:0000313" key="3">
    <source>
        <dbReference type="Proteomes" id="UP000244810"/>
    </source>
</evidence>
<reference evidence="2 3" key="1">
    <citation type="journal article" date="2011" name="Syst. Appl. Microbiol.">
        <title>Defluviimonas denitrificans gen. nov., sp. nov., and Pararhodobacter aggregans gen. nov., sp. nov., non-phototrophic Rhodobacteraceae from the biofilter of a marine aquaculture.</title>
        <authorList>
            <person name="Foesel B.U."/>
            <person name="Drake H.L."/>
            <person name="Schramm A."/>
        </authorList>
    </citation>
    <scope>NUCLEOTIDE SEQUENCE [LARGE SCALE GENOMIC DNA]</scope>
    <source>
        <strain evidence="2 3">D1-19</strain>
    </source>
</reference>
<dbReference type="GO" id="GO:0016787">
    <property type="term" value="F:hydrolase activity"/>
    <property type="evidence" value="ECO:0007669"/>
    <property type="project" value="InterPro"/>
</dbReference>
<accession>A0A2T7UKZ6</accession>
<organism evidence="2 3">
    <name type="scientific">Pararhodobacter aggregans</name>
    <dbReference type="NCBI Taxonomy" id="404875"/>
    <lineage>
        <taxon>Bacteria</taxon>
        <taxon>Pseudomonadati</taxon>
        <taxon>Pseudomonadota</taxon>
        <taxon>Alphaproteobacteria</taxon>
        <taxon>Rhodobacterales</taxon>
        <taxon>Paracoccaceae</taxon>
        <taxon>Pararhodobacter</taxon>
    </lineage>
</organism>
<dbReference type="EMBL" id="QDDR01000016">
    <property type="protein sequence ID" value="PVE45336.1"/>
    <property type="molecule type" value="Genomic_DNA"/>
</dbReference>
<sequence>MMAQTGPLRRGALGPGAKALCVFVHGRSQSPEEMESHVLARLDAPGVAFHLPRAERGAWYDAKAVDPLVPECRVQLSASLTQLGAEIAAFRAEYPGLPLLLAGFSQGACLSLEYAFSGAPAPEALAALTGCRVGTPGCTRDDALPRGLPVYLTGGDADPWIPVHAFAEAAQALGMRGTRLRADLFPGRGHEVAGAEIAMLGSLLADLVAGRAPALAAPR</sequence>
<evidence type="ECO:0000313" key="2">
    <source>
        <dbReference type="EMBL" id="PVE45336.1"/>
    </source>
</evidence>
<dbReference type="Pfam" id="PF02230">
    <property type="entry name" value="Abhydrolase_2"/>
    <property type="match status" value="1"/>
</dbReference>
<dbReference type="InterPro" id="IPR003140">
    <property type="entry name" value="PLipase/COase/thioEstase"/>
</dbReference>
<dbReference type="AlphaFoldDB" id="A0A2T7UKZ6"/>
<dbReference type="OrthoDB" id="9801763at2"/>
<keyword evidence="3" id="KW-1185">Reference proteome</keyword>
<dbReference type="SUPFAM" id="SSF53474">
    <property type="entry name" value="alpha/beta-Hydrolases"/>
    <property type="match status" value="1"/>
</dbReference>
<name>A0A2T7UKZ6_9RHOB</name>